<reference evidence="1" key="1">
    <citation type="submission" date="2015-04" db="UniProtKB">
        <authorList>
            <consortium name="EnsemblPlants"/>
        </authorList>
    </citation>
    <scope>IDENTIFICATION</scope>
</reference>
<dbReference type="AlphaFoldDB" id="A0A0E0LG90"/>
<evidence type="ECO:0000313" key="2">
    <source>
        <dbReference type="Proteomes" id="UP000026962"/>
    </source>
</evidence>
<dbReference type="Gramene" id="OPUNC07G00690.1">
    <property type="protein sequence ID" value="OPUNC07G00690.1"/>
    <property type="gene ID" value="OPUNC07G00690"/>
</dbReference>
<name>A0A0E0LG90_ORYPU</name>
<proteinExistence type="predicted"/>
<evidence type="ECO:0000313" key="1">
    <source>
        <dbReference type="EnsemblPlants" id="OPUNC07G00690.1"/>
    </source>
</evidence>
<dbReference type="HOGENOM" id="CLU_131195_1_0_1"/>
<accession>A0A0E0LG90</accession>
<organism evidence="1">
    <name type="scientific">Oryza punctata</name>
    <name type="common">Red rice</name>
    <dbReference type="NCBI Taxonomy" id="4537"/>
    <lineage>
        <taxon>Eukaryota</taxon>
        <taxon>Viridiplantae</taxon>
        <taxon>Streptophyta</taxon>
        <taxon>Embryophyta</taxon>
        <taxon>Tracheophyta</taxon>
        <taxon>Spermatophyta</taxon>
        <taxon>Magnoliopsida</taxon>
        <taxon>Liliopsida</taxon>
        <taxon>Poales</taxon>
        <taxon>Poaceae</taxon>
        <taxon>BOP clade</taxon>
        <taxon>Oryzoideae</taxon>
        <taxon>Oryzeae</taxon>
        <taxon>Oryzinae</taxon>
        <taxon>Oryza</taxon>
    </lineage>
</organism>
<protein>
    <submittedName>
        <fullName evidence="1">Uncharacterized protein</fullName>
    </submittedName>
</protein>
<sequence length="122" mass="14100">MLAALARSATARRMVAPRRGFCSRSAGEMEMEKEILKWIEESEVTLQREIIEDIEKVKRMEHEDRDFLNRLLTSCGVPNGRFRDKLMWWCNVAGAFFATSAVGTWQAERVARSKHVDQLARN</sequence>
<keyword evidence="2" id="KW-1185">Reference proteome</keyword>
<dbReference type="Proteomes" id="UP000026962">
    <property type="component" value="Chromosome 7"/>
</dbReference>
<reference evidence="1" key="2">
    <citation type="submission" date="2018-05" db="EMBL/GenBank/DDBJ databases">
        <title>OpunRS2 (Oryza punctata Reference Sequence Version 2).</title>
        <authorList>
            <person name="Zhang J."/>
            <person name="Kudrna D."/>
            <person name="Lee S."/>
            <person name="Talag J."/>
            <person name="Welchert J."/>
            <person name="Wing R.A."/>
        </authorList>
    </citation>
    <scope>NUCLEOTIDE SEQUENCE [LARGE SCALE GENOMIC DNA]</scope>
</reference>
<dbReference type="EnsemblPlants" id="OPUNC07G00690.1">
    <property type="protein sequence ID" value="OPUNC07G00690.1"/>
    <property type="gene ID" value="OPUNC07G00690"/>
</dbReference>